<evidence type="ECO:0000259" key="10">
    <source>
        <dbReference type="Pfam" id="PF26410"/>
    </source>
</evidence>
<dbReference type="EMBL" id="ML213503">
    <property type="protein sequence ID" value="TFK57198.1"/>
    <property type="molecule type" value="Genomic_DNA"/>
</dbReference>
<dbReference type="GO" id="GO:0016985">
    <property type="term" value="F:mannan endo-1,4-beta-mannosidase activity"/>
    <property type="evidence" value="ECO:0007669"/>
    <property type="project" value="UniProtKB-EC"/>
</dbReference>
<dbReference type="OrthoDB" id="406631at2759"/>
<dbReference type="InterPro" id="IPR045053">
    <property type="entry name" value="MAN-like"/>
</dbReference>
<dbReference type="PANTHER" id="PTHR31451">
    <property type="match status" value="1"/>
</dbReference>
<organism evidence="11 12">
    <name type="scientific">Heliocybe sulcata</name>
    <dbReference type="NCBI Taxonomy" id="5364"/>
    <lineage>
        <taxon>Eukaryota</taxon>
        <taxon>Fungi</taxon>
        <taxon>Dikarya</taxon>
        <taxon>Basidiomycota</taxon>
        <taxon>Agaricomycotina</taxon>
        <taxon>Agaricomycetes</taxon>
        <taxon>Gloeophyllales</taxon>
        <taxon>Gloeophyllaceae</taxon>
        <taxon>Heliocybe</taxon>
    </lineage>
</organism>
<evidence type="ECO:0000256" key="1">
    <source>
        <dbReference type="ARBA" id="ARBA00001678"/>
    </source>
</evidence>
<dbReference type="STRING" id="5364.A0A5C3NM17"/>
<dbReference type="InterPro" id="IPR017853">
    <property type="entry name" value="GH"/>
</dbReference>
<evidence type="ECO:0000256" key="8">
    <source>
        <dbReference type="ARBA" id="ARBA00023295"/>
    </source>
</evidence>
<dbReference type="PANTHER" id="PTHR31451:SF39">
    <property type="entry name" value="MANNAN ENDO-1,4-BETA-MANNOSIDASE 1"/>
    <property type="match status" value="1"/>
</dbReference>
<evidence type="ECO:0000256" key="7">
    <source>
        <dbReference type="ARBA" id="ARBA00022801"/>
    </source>
</evidence>
<feature type="chain" id="PRO_5022825496" description="mannan endo-1,4-beta-mannosidase" evidence="9">
    <location>
        <begin position="19"/>
        <end position="436"/>
    </location>
</feature>
<feature type="domain" description="Glycoside hydrolase family 5" evidence="10">
    <location>
        <begin position="28"/>
        <end position="352"/>
    </location>
</feature>
<evidence type="ECO:0000256" key="6">
    <source>
        <dbReference type="ARBA" id="ARBA00022729"/>
    </source>
</evidence>
<dbReference type="Proteomes" id="UP000305948">
    <property type="component" value="Unassembled WGS sequence"/>
</dbReference>
<protein>
    <recommendedName>
        <fullName evidence="4">mannan endo-1,4-beta-mannosidase</fullName>
        <ecNumber evidence="4">3.2.1.78</ecNumber>
    </recommendedName>
</protein>
<evidence type="ECO:0000313" key="11">
    <source>
        <dbReference type="EMBL" id="TFK57198.1"/>
    </source>
</evidence>
<comment type="subcellular location">
    <subcellularLocation>
        <location evidence="2">Secreted</location>
    </subcellularLocation>
</comment>
<keyword evidence="5" id="KW-0964">Secreted</keyword>
<gene>
    <name evidence="11" type="ORF">OE88DRAFT_1730599</name>
</gene>
<keyword evidence="6 9" id="KW-0732">Signal</keyword>
<keyword evidence="12" id="KW-1185">Reference proteome</keyword>
<accession>A0A5C3NM17</accession>
<feature type="signal peptide" evidence="9">
    <location>
        <begin position="1"/>
        <end position="18"/>
    </location>
</feature>
<dbReference type="GO" id="GO:0005576">
    <property type="term" value="C:extracellular region"/>
    <property type="evidence" value="ECO:0007669"/>
    <property type="project" value="UniProtKB-SubCell"/>
</dbReference>
<keyword evidence="8" id="KW-0326">Glycosidase</keyword>
<evidence type="ECO:0000313" key="12">
    <source>
        <dbReference type="Proteomes" id="UP000305948"/>
    </source>
</evidence>
<proteinExistence type="inferred from homology"/>
<comment type="catalytic activity">
    <reaction evidence="1">
        <text>Random hydrolysis of (1-&gt;4)-beta-D-mannosidic linkages in mannans, galactomannans and glucomannans.</text>
        <dbReference type="EC" id="3.2.1.78"/>
    </reaction>
</comment>
<evidence type="ECO:0000256" key="3">
    <source>
        <dbReference type="ARBA" id="ARBA00005641"/>
    </source>
</evidence>
<dbReference type="AlphaFoldDB" id="A0A5C3NM17"/>
<dbReference type="GO" id="GO:0046355">
    <property type="term" value="P:mannan catabolic process"/>
    <property type="evidence" value="ECO:0007669"/>
    <property type="project" value="UniProtKB-ARBA"/>
</dbReference>
<sequence length="436" mass="48415">MRAATIASLLLSFGTVLAAPAATDVPSGFVTTDGTSFQLDGQPFAFLGTNAYWLPLLSNDDDVHATFESMAAAGVKVVRTWGFNAINETELPYAEQVELVPQYRWRLLTFPQIWNSSGWTLNEGPQGLQRLDYVVSAAAMHDIRLIITFTNNWVGYGGADLYVNWLAGAGATHDVFYTDSTVIASYQQYVQTIVNRYKESPTVFAWELMNEARCASDLLTASAACHPGSGTLGLWYQQQSDFVRSLDPYHMITTGGEGQFYWAQPDTYWYNNTLVTDFNFDGAAGEDFEWTLGLPNIDFGVYHMYVQTWYPELDYPGSNFSIEDWGLDWIEAHALTAQMVGKPIVIEEFGVTGLDNKTAIYPTWVQRTLDTDHAGIMYWQWGQLNLTEGGGNQPFKYTDALVNGASPNDGFAVYTNQSAVLDIFTQAAAIQAQRSA</sequence>
<dbReference type="Gene3D" id="3.20.20.80">
    <property type="entry name" value="Glycosidases"/>
    <property type="match status" value="1"/>
</dbReference>
<evidence type="ECO:0000256" key="4">
    <source>
        <dbReference type="ARBA" id="ARBA00012706"/>
    </source>
</evidence>
<reference evidence="11 12" key="1">
    <citation type="journal article" date="2019" name="Nat. Ecol. Evol.">
        <title>Megaphylogeny resolves global patterns of mushroom evolution.</title>
        <authorList>
            <person name="Varga T."/>
            <person name="Krizsan K."/>
            <person name="Foldi C."/>
            <person name="Dima B."/>
            <person name="Sanchez-Garcia M."/>
            <person name="Sanchez-Ramirez S."/>
            <person name="Szollosi G.J."/>
            <person name="Szarkandi J.G."/>
            <person name="Papp V."/>
            <person name="Albert L."/>
            <person name="Andreopoulos W."/>
            <person name="Angelini C."/>
            <person name="Antonin V."/>
            <person name="Barry K.W."/>
            <person name="Bougher N.L."/>
            <person name="Buchanan P."/>
            <person name="Buyck B."/>
            <person name="Bense V."/>
            <person name="Catcheside P."/>
            <person name="Chovatia M."/>
            <person name="Cooper J."/>
            <person name="Damon W."/>
            <person name="Desjardin D."/>
            <person name="Finy P."/>
            <person name="Geml J."/>
            <person name="Haridas S."/>
            <person name="Hughes K."/>
            <person name="Justo A."/>
            <person name="Karasinski D."/>
            <person name="Kautmanova I."/>
            <person name="Kiss B."/>
            <person name="Kocsube S."/>
            <person name="Kotiranta H."/>
            <person name="LaButti K.M."/>
            <person name="Lechner B.E."/>
            <person name="Liimatainen K."/>
            <person name="Lipzen A."/>
            <person name="Lukacs Z."/>
            <person name="Mihaltcheva S."/>
            <person name="Morgado L.N."/>
            <person name="Niskanen T."/>
            <person name="Noordeloos M.E."/>
            <person name="Ohm R.A."/>
            <person name="Ortiz-Santana B."/>
            <person name="Ovrebo C."/>
            <person name="Racz N."/>
            <person name="Riley R."/>
            <person name="Savchenko A."/>
            <person name="Shiryaev A."/>
            <person name="Soop K."/>
            <person name="Spirin V."/>
            <person name="Szebenyi C."/>
            <person name="Tomsovsky M."/>
            <person name="Tulloss R.E."/>
            <person name="Uehling J."/>
            <person name="Grigoriev I.V."/>
            <person name="Vagvolgyi C."/>
            <person name="Papp T."/>
            <person name="Martin F.M."/>
            <person name="Miettinen O."/>
            <person name="Hibbett D.S."/>
            <person name="Nagy L.G."/>
        </authorList>
    </citation>
    <scope>NUCLEOTIDE SEQUENCE [LARGE SCALE GENOMIC DNA]</scope>
    <source>
        <strain evidence="11 12">OMC1185</strain>
    </source>
</reference>
<keyword evidence="7 11" id="KW-0378">Hydrolase</keyword>
<evidence type="ECO:0000256" key="9">
    <source>
        <dbReference type="SAM" id="SignalP"/>
    </source>
</evidence>
<dbReference type="EC" id="3.2.1.78" evidence="4"/>
<dbReference type="SUPFAM" id="SSF51445">
    <property type="entry name" value="(Trans)glycosidases"/>
    <property type="match status" value="1"/>
</dbReference>
<comment type="similarity">
    <text evidence="3">Belongs to the glycosyl hydrolase 5 (cellulase A) family.</text>
</comment>
<evidence type="ECO:0000256" key="2">
    <source>
        <dbReference type="ARBA" id="ARBA00004613"/>
    </source>
</evidence>
<dbReference type="InterPro" id="IPR001547">
    <property type="entry name" value="Glyco_hydro_5"/>
</dbReference>
<name>A0A5C3NM17_9AGAM</name>
<dbReference type="Pfam" id="PF26410">
    <property type="entry name" value="GH5_mannosidase"/>
    <property type="match status" value="1"/>
</dbReference>
<evidence type="ECO:0000256" key="5">
    <source>
        <dbReference type="ARBA" id="ARBA00022525"/>
    </source>
</evidence>